<evidence type="ECO:0000256" key="5">
    <source>
        <dbReference type="ARBA" id="ARBA00023163"/>
    </source>
</evidence>
<dbReference type="InterPro" id="IPR039425">
    <property type="entry name" value="RNA_pol_sigma-70-like"/>
</dbReference>
<proteinExistence type="inferred from homology"/>
<keyword evidence="3" id="KW-0731">Sigma factor</keyword>
<feature type="domain" description="RNA polymerase sigma factor 70 region 4 type 2" evidence="7">
    <location>
        <begin position="102"/>
        <end position="153"/>
    </location>
</feature>
<dbReference type="InterPro" id="IPR007627">
    <property type="entry name" value="RNA_pol_sigma70_r2"/>
</dbReference>
<accession>A0A9D1SW64</accession>
<organism evidence="8 9">
    <name type="scientific">Candidatus Limadaptatus stercoripullorum</name>
    <dbReference type="NCBI Taxonomy" id="2840846"/>
    <lineage>
        <taxon>Bacteria</taxon>
        <taxon>Bacillati</taxon>
        <taxon>Bacillota</taxon>
        <taxon>Clostridia</taxon>
        <taxon>Eubacteriales</taxon>
        <taxon>Candidatus Limadaptatus</taxon>
    </lineage>
</organism>
<dbReference type="Proteomes" id="UP000886857">
    <property type="component" value="Unassembled WGS sequence"/>
</dbReference>
<dbReference type="GO" id="GO:0006352">
    <property type="term" value="P:DNA-templated transcription initiation"/>
    <property type="evidence" value="ECO:0007669"/>
    <property type="project" value="InterPro"/>
</dbReference>
<dbReference type="Pfam" id="PF08281">
    <property type="entry name" value="Sigma70_r4_2"/>
    <property type="match status" value="1"/>
</dbReference>
<dbReference type="InterPro" id="IPR036388">
    <property type="entry name" value="WH-like_DNA-bd_sf"/>
</dbReference>
<feature type="domain" description="RNA polymerase sigma-70 region 2" evidence="6">
    <location>
        <begin position="9"/>
        <end position="74"/>
    </location>
</feature>
<dbReference type="NCBIfam" id="TIGR02937">
    <property type="entry name" value="sigma70-ECF"/>
    <property type="match status" value="1"/>
</dbReference>
<protein>
    <submittedName>
        <fullName evidence="8">Sigma-70 family RNA polymerase sigma factor</fullName>
    </submittedName>
</protein>
<dbReference type="SUPFAM" id="SSF88659">
    <property type="entry name" value="Sigma3 and sigma4 domains of RNA polymerase sigma factors"/>
    <property type="match status" value="1"/>
</dbReference>
<dbReference type="SUPFAM" id="SSF88946">
    <property type="entry name" value="Sigma2 domain of RNA polymerase sigma factors"/>
    <property type="match status" value="1"/>
</dbReference>
<gene>
    <name evidence="8" type="ORF">IAC73_04085</name>
</gene>
<comment type="similarity">
    <text evidence="1">Belongs to the sigma-70 factor family. ECF subfamily.</text>
</comment>
<dbReference type="Gene3D" id="1.10.10.10">
    <property type="entry name" value="Winged helix-like DNA-binding domain superfamily/Winged helix DNA-binding domain"/>
    <property type="match status" value="1"/>
</dbReference>
<evidence type="ECO:0000256" key="2">
    <source>
        <dbReference type="ARBA" id="ARBA00023015"/>
    </source>
</evidence>
<dbReference type="PANTHER" id="PTHR43133:SF8">
    <property type="entry name" value="RNA POLYMERASE SIGMA FACTOR HI_1459-RELATED"/>
    <property type="match status" value="1"/>
</dbReference>
<sequence>MKNEVLEELFKKYYNEAKLYVASLCRDSALADEIVSSSFYKAFTKLDEAGNNFKFWLFKVCRNTYFDMLRRRGRLTALSESMASEEDGDLADRLIKQEEYAALYRAISLLKENLREVIELYYFGEMSVAEIAGITEESTANVKVMLYRGRMKLKQILEGQI</sequence>
<dbReference type="InterPro" id="IPR014284">
    <property type="entry name" value="RNA_pol_sigma-70_dom"/>
</dbReference>
<evidence type="ECO:0000313" key="9">
    <source>
        <dbReference type="Proteomes" id="UP000886857"/>
    </source>
</evidence>
<dbReference type="CDD" id="cd06171">
    <property type="entry name" value="Sigma70_r4"/>
    <property type="match status" value="1"/>
</dbReference>
<dbReference type="GO" id="GO:0003677">
    <property type="term" value="F:DNA binding"/>
    <property type="evidence" value="ECO:0007669"/>
    <property type="project" value="UniProtKB-KW"/>
</dbReference>
<dbReference type="InterPro" id="IPR013325">
    <property type="entry name" value="RNA_pol_sigma_r2"/>
</dbReference>
<dbReference type="EMBL" id="DVOE01000062">
    <property type="protein sequence ID" value="HIU99004.1"/>
    <property type="molecule type" value="Genomic_DNA"/>
</dbReference>
<evidence type="ECO:0000256" key="3">
    <source>
        <dbReference type="ARBA" id="ARBA00023082"/>
    </source>
</evidence>
<evidence type="ECO:0000313" key="8">
    <source>
        <dbReference type="EMBL" id="HIU99004.1"/>
    </source>
</evidence>
<evidence type="ECO:0000259" key="6">
    <source>
        <dbReference type="Pfam" id="PF04542"/>
    </source>
</evidence>
<keyword evidence="2" id="KW-0805">Transcription regulation</keyword>
<dbReference type="PANTHER" id="PTHR43133">
    <property type="entry name" value="RNA POLYMERASE ECF-TYPE SIGMA FACTO"/>
    <property type="match status" value="1"/>
</dbReference>
<reference evidence="8" key="1">
    <citation type="submission" date="2020-10" db="EMBL/GenBank/DDBJ databases">
        <authorList>
            <person name="Gilroy R."/>
        </authorList>
    </citation>
    <scope>NUCLEOTIDE SEQUENCE</scope>
    <source>
        <strain evidence="8">10406</strain>
    </source>
</reference>
<keyword evidence="5" id="KW-0804">Transcription</keyword>
<keyword evidence="4" id="KW-0238">DNA-binding</keyword>
<evidence type="ECO:0000259" key="7">
    <source>
        <dbReference type="Pfam" id="PF08281"/>
    </source>
</evidence>
<dbReference type="InterPro" id="IPR013249">
    <property type="entry name" value="RNA_pol_sigma70_r4_t2"/>
</dbReference>
<reference evidence="8" key="2">
    <citation type="journal article" date="2021" name="PeerJ">
        <title>Extensive microbial diversity within the chicken gut microbiome revealed by metagenomics and culture.</title>
        <authorList>
            <person name="Gilroy R."/>
            <person name="Ravi A."/>
            <person name="Getino M."/>
            <person name="Pursley I."/>
            <person name="Horton D.L."/>
            <person name="Alikhan N.F."/>
            <person name="Baker D."/>
            <person name="Gharbi K."/>
            <person name="Hall N."/>
            <person name="Watson M."/>
            <person name="Adriaenssens E.M."/>
            <person name="Foster-Nyarko E."/>
            <person name="Jarju S."/>
            <person name="Secka A."/>
            <person name="Antonio M."/>
            <person name="Oren A."/>
            <person name="Chaudhuri R.R."/>
            <person name="La Ragione R."/>
            <person name="Hildebrand F."/>
            <person name="Pallen M.J."/>
        </authorList>
    </citation>
    <scope>NUCLEOTIDE SEQUENCE</scope>
    <source>
        <strain evidence="8">10406</strain>
    </source>
</reference>
<dbReference type="InterPro" id="IPR013324">
    <property type="entry name" value="RNA_pol_sigma_r3/r4-like"/>
</dbReference>
<dbReference type="Pfam" id="PF04542">
    <property type="entry name" value="Sigma70_r2"/>
    <property type="match status" value="1"/>
</dbReference>
<dbReference type="Gene3D" id="1.10.1740.10">
    <property type="match status" value="1"/>
</dbReference>
<evidence type="ECO:0000256" key="1">
    <source>
        <dbReference type="ARBA" id="ARBA00010641"/>
    </source>
</evidence>
<name>A0A9D1SW64_9FIRM</name>
<evidence type="ECO:0000256" key="4">
    <source>
        <dbReference type="ARBA" id="ARBA00023125"/>
    </source>
</evidence>
<comment type="caution">
    <text evidence="8">The sequence shown here is derived from an EMBL/GenBank/DDBJ whole genome shotgun (WGS) entry which is preliminary data.</text>
</comment>
<dbReference type="GO" id="GO:0016987">
    <property type="term" value="F:sigma factor activity"/>
    <property type="evidence" value="ECO:0007669"/>
    <property type="project" value="UniProtKB-KW"/>
</dbReference>
<dbReference type="AlphaFoldDB" id="A0A9D1SW64"/>